<dbReference type="EMBL" id="JAUYVT010000014">
    <property type="protein sequence ID" value="MDP2565881.1"/>
    <property type="molecule type" value="Genomic_DNA"/>
</dbReference>
<name>A0ABT9FHB1_9GAMM</name>
<gene>
    <name evidence="1" type="ORF">Q8W34_14635</name>
</gene>
<dbReference type="RefSeq" id="WP_305472658.1">
    <property type="nucleotide sequence ID" value="NZ_JAUYVT010000014.1"/>
</dbReference>
<sequence length="104" mass="11772">MSKHKIELGFIGHIELILSNKLKTQINHILPAKQAETELKDLNKVDLQRDHFIASSAEDELGWFEAIIVSDKYTWSARLCLQDSATLELTNNKEGETFIGCCVN</sequence>
<protein>
    <submittedName>
        <fullName evidence="1">Uncharacterized protein</fullName>
    </submittedName>
</protein>
<comment type="caution">
    <text evidence="1">The sequence shown here is derived from an EMBL/GenBank/DDBJ whole genome shotgun (WGS) entry which is preliminary data.</text>
</comment>
<reference evidence="1" key="1">
    <citation type="submission" date="2023-07" db="EMBL/GenBank/DDBJ databases">
        <title>Genome content predicts the carbon catabolic preferences of heterotrophic bacteria.</title>
        <authorList>
            <person name="Gralka M."/>
        </authorList>
    </citation>
    <scope>NUCLEOTIDE SEQUENCE</scope>
    <source>
        <strain evidence="1">4G09</strain>
    </source>
</reference>
<dbReference type="Proteomes" id="UP001177212">
    <property type="component" value="Unassembled WGS sequence"/>
</dbReference>
<accession>A0ABT9FHB1</accession>
<proteinExistence type="predicted"/>
<keyword evidence="2" id="KW-1185">Reference proteome</keyword>
<evidence type="ECO:0000313" key="1">
    <source>
        <dbReference type="EMBL" id="MDP2565881.1"/>
    </source>
</evidence>
<organism evidence="1 2">
    <name type="scientific">Pseudoalteromonas marina</name>
    <dbReference type="NCBI Taxonomy" id="267375"/>
    <lineage>
        <taxon>Bacteria</taxon>
        <taxon>Pseudomonadati</taxon>
        <taxon>Pseudomonadota</taxon>
        <taxon>Gammaproteobacteria</taxon>
        <taxon>Alteromonadales</taxon>
        <taxon>Pseudoalteromonadaceae</taxon>
        <taxon>Pseudoalteromonas</taxon>
    </lineage>
</organism>
<evidence type="ECO:0000313" key="2">
    <source>
        <dbReference type="Proteomes" id="UP001177212"/>
    </source>
</evidence>